<dbReference type="Gene3D" id="2.102.10.10">
    <property type="entry name" value="Rieske [2Fe-2S] iron-sulphur domain"/>
    <property type="match status" value="1"/>
</dbReference>
<feature type="domain" description="Rieske" evidence="17">
    <location>
        <begin position="226"/>
        <end position="317"/>
    </location>
</feature>
<evidence type="ECO:0000256" key="16">
    <source>
        <dbReference type="SAM" id="Phobius"/>
    </source>
</evidence>
<keyword evidence="5 16" id="KW-0812">Transmembrane</keyword>
<evidence type="ECO:0000313" key="20">
    <source>
        <dbReference type="EMBL" id="CAB4744984.1"/>
    </source>
</evidence>
<dbReference type="GO" id="GO:0005886">
    <property type="term" value="C:plasma membrane"/>
    <property type="evidence" value="ECO:0007669"/>
    <property type="project" value="UniProtKB-SubCell"/>
</dbReference>
<keyword evidence="9" id="KW-0560">Oxidoreductase</keyword>
<dbReference type="EMBL" id="CAEZYX010000085">
    <property type="protein sequence ID" value="CAB4744984.1"/>
    <property type="molecule type" value="Genomic_DNA"/>
</dbReference>
<proteinExistence type="predicted"/>
<evidence type="ECO:0000256" key="13">
    <source>
        <dbReference type="ARBA" id="ARBA00023157"/>
    </source>
</evidence>
<comment type="subcellular location">
    <subcellularLocation>
        <location evidence="1">Cell membrane</location>
        <topology evidence="1">Multi-pass membrane protein</topology>
    </subcellularLocation>
</comment>
<dbReference type="InterPro" id="IPR036922">
    <property type="entry name" value="Rieske_2Fe-2S_sf"/>
</dbReference>
<keyword evidence="10" id="KW-0408">Iron</keyword>
<sequence>MTTDNHSKEIAPLSDPGIPEHVHRRTDTDPKAAKKAERQVAILFSISAIGTILFVYSYTFMSEDIFVFLPVMGSTNAKQLFLGLGMAISLFFIGLGAVHWAKMLMPDNEIIAHRHEFRSEESDREDFVKTVKAGAEAAGLGRRSLIKRSLGAALGLVGLTPLLLLRDLGPLPKDDFTKTSWKAGTRLVTDPGNRPIKPSDLEVGAVAQVLPELQPGELRKLENIGKDAVLLIRIRPEEFQLDAERLSWTHEGIIAFSKICSHMGCAVALYEQQTKHLLCPCHQSTFDVTRAAKVIFGPSARPLPQLALMIDADGYLVAKQPFTEPVGPSFWERDSA</sequence>
<evidence type="ECO:0000256" key="9">
    <source>
        <dbReference type="ARBA" id="ARBA00023002"/>
    </source>
</evidence>
<dbReference type="PANTHER" id="PTHR10134">
    <property type="entry name" value="CYTOCHROME B-C1 COMPLEX SUBUNIT RIESKE, MITOCHONDRIAL"/>
    <property type="match status" value="1"/>
</dbReference>
<accession>A0A6J6M038</accession>
<organism evidence="19">
    <name type="scientific">freshwater metagenome</name>
    <dbReference type="NCBI Taxonomy" id="449393"/>
    <lineage>
        <taxon>unclassified sequences</taxon>
        <taxon>metagenomes</taxon>
        <taxon>ecological metagenomes</taxon>
    </lineage>
</organism>
<evidence type="ECO:0000256" key="6">
    <source>
        <dbReference type="ARBA" id="ARBA00022714"/>
    </source>
</evidence>
<dbReference type="PROSITE" id="PS51296">
    <property type="entry name" value="RIESKE"/>
    <property type="match status" value="1"/>
</dbReference>
<evidence type="ECO:0000313" key="18">
    <source>
        <dbReference type="EMBL" id="CAB4593408.1"/>
    </source>
</evidence>
<keyword evidence="2" id="KW-0813">Transport</keyword>
<protein>
    <recommendedName>
        <fullName evidence="14">Rieske iron-sulfur protein</fullName>
    </recommendedName>
</protein>
<evidence type="ECO:0000256" key="10">
    <source>
        <dbReference type="ARBA" id="ARBA00023004"/>
    </source>
</evidence>
<evidence type="ECO:0000256" key="11">
    <source>
        <dbReference type="ARBA" id="ARBA00023014"/>
    </source>
</evidence>
<evidence type="ECO:0000259" key="17">
    <source>
        <dbReference type="PROSITE" id="PS51296"/>
    </source>
</evidence>
<evidence type="ECO:0000256" key="14">
    <source>
        <dbReference type="ARBA" id="ARBA00032409"/>
    </source>
</evidence>
<keyword evidence="3" id="KW-1003">Cell membrane</keyword>
<dbReference type="EMBL" id="CAEZWY010000024">
    <property type="protein sequence ID" value="CAB4667401.1"/>
    <property type="molecule type" value="Genomic_DNA"/>
</dbReference>
<dbReference type="SUPFAM" id="SSF50022">
    <property type="entry name" value="ISP domain"/>
    <property type="match status" value="1"/>
</dbReference>
<keyword evidence="8 16" id="KW-1133">Transmembrane helix</keyword>
<keyword evidence="7" id="KW-0479">Metal-binding</keyword>
<evidence type="ECO:0000256" key="1">
    <source>
        <dbReference type="ARBA" id="ARBA00004651"/>
    </source>
</evidence>
<keyword evidence="12 16" id="KW-0472">Membrane</keyword>
<gene>
    <name evidence="18" type="ORF">UFOPK1791_00693</name>
    <name evidence="19" type="ORF">UFOPK2312_00368</name>
    <name evidence="20" type="ORF">UFOPK2802_00788</name>
    <name evidence="21" type="ORF">UFOPK3083_00866</name>
</gene>
<dbReference type="GO" id="GO:0046872">
    <property type="term" value="F:metal ion binding"/>
    <property type="evidence" value="ECO:0007669"/>
    <property type="project" value="UniProtKB-KW"/>
</dbReference>
<dbReference type="CDD" id="cd03467">
    <property type="entry name" value="Rieske"/>
    <property type="match status" value="1"/>
</dbReference>
<evidence type="ECO:0000256" key="4">
    <source>
        <dbReference type="ARBA" id="ARBA00022660"/>
    </source>
</evidence>
<evidence type="ECO:0000256" key="5">
    <source>
        <dbReference type="ARBA" id="ARBA00022692"/>
    </source>
</evidence>
<dbReference type="InterPro" id="IPR014349">
    <property type="entry name" value="Rieske_Fe-S_prot"/>
</dbReference>
<dbReference type="GO" id="GO:0051537">
    <property type="term" value="F:2 iron, 2 sulfur cluster binding"/>
    <property type="evidence" value="ECO:0007669"/>
    <property type="project" value="UniProtKB-KW"/>
</dbReference>
<keyword evidence="13" id="KW-1015">Disulfide bond</keyword>
<evidence type="ECO:0000256" key="3">
    <source>
        <dbReference type="ARBA" id="ARBA00022475"/>
    </source>
</evidence>
<reference evidence="19" key="1">
    <citation type="submission" date="2020-05" db="EMBL/GenBank/DDBJ databases">
        <authorList>
            <person name="Chiriac C."/>
            <person name="Salcher M."/>
            <person name="Ghai R."/>
            <person name="Kavagutti S V."/>
        </authorList>
    </citation>
    <scope>NUCLEOTIDE SEQUENCE</scope>
</reference>
<keyword evidence="4" id="KW-0679">Respiratory chain</keyword>
<evidence type="ECO:0000256" key="2">
    <source>
        <dbReference type="ARBA" id="ARBA00022448"/>
    </source>
</evidence>
<feature type="compositionally biased region" description="Basic and acidic residues" evidence="15">
    <location>
        <begin position="18"/>
        <end position="33"/>
    </location>
</feature>
<feature type="transmembrane region" description="Helical" evidence="16">
    <location>
        <begin position="80"/>
        <end position="101"/>
    </location>
</feature>
<keyword evidence="6" id="KW-0001">2Fe-2S</keyword>
<dbReference type="Pfam" id="PF19297">
    <property type="entry name" value="QcrA_N"/>
    <property type="match status" value="1"/>
</dbReference>
<evidence type="ECO:0000256" key="12">
    <source>
        <dbReference type="ARBA" id="ARBA00023136"/>
    </source>
</evidence>
<evidence type="ECO:0000313" key="21">
    <source>
        <dbReference type="EMBL" id="CAB4810218.1"/>
    </source>
</evidence>
<dbReference type="AlphaFoldDB" id="A0A6J6M038"/>
<evidence type="ECO:0000256" key="8">
    <source>
        <dbReference type="ARBA" id="ARBA00022989"/>
    </source>
</evidence>
<dbReference type="GO" id="GO:0016491">
    <property type="term" value="F:oxidoreductase activity"/>
    <property type="evidence" value="ECO:0007669"/>
    <property type="project" value="UniProtKB-KW"/>
</dbReference>
<evidence type="ECO:0000256" key="7">
    <source>
        <dbReference type="ARBA" id="ARBA00022723"/>
    </source>
</evidence>
<name>A0A6J6M038_9ZZZZ</name>
<dbReference type="EMBL" id="CAFAAT010000113">
    <property type="protein sequence ID" value="CAB4810218.1"/>
    <property type="molecule type" value="Genomic_DNA"/>
</dbReference>
<dbReference type="InterPro" id="IPR045603">
    <property type="entry name" value="QcrA_N"/>
</dbReference>
<evidence type="ECO:0000256" key="15">
    <source>
        <dbReference type="SAM" id="MobiDB-lite"/>
    </source>
</evidence>
<keyword evidence="11" id="KW-0411">Iron-sulfur</keyword>
<dbReference type="InterPro" id="IPR017941">
    <property type="entry name" value="Rieske_2Fe-2S"/>
</dbReference>
<evidence type="ECO:0000313" key="19">
    <source>
        <dbReference type="EMBL" id="CAB4667401.1"/>
    </source>
</evidence>
<feature type="transmembrane region" description="Helical" evidence="16">
    <location>
        <begin position="40"/>
        <end position="60"/>
    </location>
</feature>
<keyword evidence="4" id="KW-0249">Electron transport</keyword>
<feature type="region of interest" description="Disordered" evidence="15">
    <location>
        <begin position="1"/>
        <end position="33"/>
    </location>
</feature>
<dbReference type="EMBL" id="CAEZUF010000058">
    <property type="protein sequence ID" value="CAB4593408.1"/>
    <property type="molecule type" value="Genomic_DNA"/>
</dbReference>
<dbReference type="Pfam" id="PF00355">
    <property type="entry name" value="Rieske"/>
    <property type="match status" value="1"/>
</dbReference>